<feature type="domain" description="AAA+ ATPase" evidence="10">
    <location>
        <begin position="170"/>
        <end position="351"/>
    </location>
</feature>
<dbReference type="PANTHER" id="PTHR15184">
    <property type="entry name" value="ATP SYNTHASE"/>
    <property type="match status" value="1"/>
</dbReference>
<dbReference type="CDD" id="cd01136">
    <property type="entry name" value="ATPase_flagellum-secretory_path_III"/>
    <property type="match status" value="1"/>
</dbReference>
<dbReference type="SMART" id="SM00382">
    <property type="entry name" value="AAA"/>
    <property type="match status" value="1"/>
</dbReference>
<evidence type="ECO:0000256" key="5">
    <source>
        <dbReference type="ARBA" id="ARBA00022840"/>
    </source>
</evidence>
<feature type="region of interest" description="Disordered" evidence="9">
    <location>
        <begin position="454"/>
        <end position="477"/>
    </location>
</feature>
<dbReference type="InterPro" id="IPR040627">
    <property type="entry name" value="T3SS_ATPase_C"/>
</dbReference>
<dbReference type="InterPro" id="IPR000194">
    <property type="entry name" value="ATPase_F1/V1/A1_a/bsu_nucl-bd"/>
</dbReference>
<dbReference type="Pfam" id="PF18269">
    <property type="entry name" value="T3SS_ATPase_C"/>
    <property type="match status" value="1"/>
</dbReference>
<keyword evidence="2" id="KW-0813">Transport</keyword>
<dbReference type="GO" id="GO:0046933">
    <property type="term" value="F:proton-transporting ATP synthase activity, rotational mechanism"/>
    <property type="evidence" value="ECO:0007669"/>
    <property type="project" value="TreeGrafter"/>
</dbReference>
<dbReference type="InterPro" id="IPR050053">
    <property type="entry name" value="ATPase_alpha/beta_chains"/>
</dbReference>
<dbReference type="Proteomes" id="UP000316304">
    <property type="component" value="Unassembled WGS sequence"/>
</dbReference>
<evidence type="ECO:0000256" key="4">
    <source>
        <dbReference type="ARBA" id="ARBA00022741"/>
    </source>
</evidence>
<evidence type="ECO:0000313" key="12">
    <source>
        <dbReference type="Proteomes" id="UP000316304"/>
    </source>
</evidence>
<dbReference type="InterPro" id="IPR003593">
    <property type="entry name" value="AAA+_ATPase"/>
</dbReference>
<keyword evidence="12" id="KW-1185">Reference proteome</keyword>
<sequence length="477" mass="50699">MSATRFQYKINPPKIHHAAAATRIIDEAVTHQITGRIAAVRGDAIELEGITAPIGAICEVCPGTPNRRLARVIGFQGVRPIIAPLETMAPIAAGDKVRLVGGALNLRAGASLCGRVIDALGRPIDNKPLPEDLIPVESNRMAPESLDRPPIDTPLQTGVRAIDAMLTCGKGQRLGIFAGSGVGKSTLLGMLARGSSADRIVICMVGERGREVQEFIQRCLGEEGLRRSVVVVATSDRPAAQRIAATWTATAIAESFRDEGKDVLLLMDSVTRLAMAQRELGLASGEPPTTRGYPPSVFNLLPQVVERAGRTNLGSITAFYTVLVEGDDHNEPIADTLRGLLDGHIVLSRDLAAQAQWPPIDVLQSLSRLQTHLISPATLKAASAARRYLSDYKKNADLISIGAYRNGSDPNVDRAISMREPLKRFLSQDSGDIAPMEQSLAVLEALITSQVGLNPQNAAAPHSPPANPQPGSAPSAS</sequence>
<dbReference type="GO" id="GO:0005524">
    <property type="term" value="F:ATP binding"/>
    <property type="evidence" value="ECO:0007669"/>
    <property type="project" value="UniProtKB-KW"/>
</dbReference>
<dbReference type="Pfam" id="PF00006">
    <property type="entry name" value="ATP-synt_ab"/>
    <property type="match status" value="1"/>
</dbReference>
<accession>A0A5C6CTC2</accession>
<evidence type="ECO:0000256" key="2">
    <source>
        <dbReference type="ARBA" id="ARBA00022448"/>
    </source>
</evidence>
<keyword evidence="7" id="KW-1278">Translocase</keyword>
<dbReference type="PROSITE" id="PS00152">
    <property type="entry name" value="ATPASE_ALPHA_BETA"/>
    <property type="match status" value="1"/>
</dbReference>
<keyword evidence="6" id="KW-0653">Protein transport</keyword>
<dbReference type="GO" id="GO:0016887">
    <property type="term" value="F:ATP hydrolysis activity"/>
    <property type="evidence" value="ECO:0007669"/>
    <property type="project" value="InterPro"/>
</dbReference>
<name>A0A5C6CTC2_9BACT</name>
<dbReference type="Gene3D" id="3.40.50.12240">
    <property type="match status" value="1"/>
</dbReference>
<proteinExistence type="predicted"/>
<evidence type="ECO:0000256" key="9">
    <source>
        <dbReference type="SAM" id="MobiDB-lite"/>
    </source>
</evidence>
<comment type="caution">
    <text evidence="11">The sequence shown here is derived from an EMBL/GenBank/DDBJ whole genome shotgun (WGS) entry which is preliminary data.</text>
</comment>
<dbReference type="GO" id="GO:0005737">
    <property type="term" value="C:cytoplasm"/>
    <property type="evidence" value="ECO:0007669"/>
    <property type="project" value="UniProtKB-SubCell"/>
</dbReference>
<dbReference type="PANTHER" id="PTHR15184:SF9">
    <property type="entry name" value="SPI-1 TYPE 3 SECRETION SYSTEM ATPASE"/>
    <property type="match status" value="1"/>
</dbReference>
<dbReference type="NCBIfam" id="TIGR01026">
    <property type="entry name" value="fliI_yscN"/>
    <property type="match status" value="1"/>
</dbReference>
<evidence type="ECO:0000256" key="1">
    <source>
        <dbReference type="ARBA" id="ARBA00004496"/>
    </source>
</evidence>
<evidence type="ECO:0000259" key="10">
    <source>
        <dbReference type="SMART" id="SM00382"/>
    </source>
</evidence>
<dbReference type="GO" id="GO:0008564">
    <property type="term" value="F:protein-exporting ATPase activity"/>
    <property type="evidence" value="ECO:0007669"/>
    <property type="project" value="UniProtKB-EC"/>
</dbReference>
<dbReference type="OrthoDB" id="9802718at2"/>
<evidence type="ECO:0000256" key="8">
    <source>
        <dbReference type="ARBA" id="ARBA00034006"/>
    </source>
</evidence>
<comment type="catalytic activity">
    <reaction evidence="8">
        <text>ATP + H2O + cellular proteinSide 1 = ADP + phosphate + cellular proteinSide 2.</text>
        <dbReference type="EC" id="7.4.2.8"/>
    </reaction>
</comment>
<keyword evidence="4" id="KW-0547">Nucleotide-binding</keyword>
<evidence type="ECO:0000256" key="7">
    <source>
        <dbReference type="ARBA" id="ARBA00022967"/>
    </source>
</evidence>
<evidence type="ECO:0000256" key="3">
    <source>
        <dbReference type="ARBA" id="ARBA00022490"/>
    </source>
</evidence>
<comment type="subcellular location">
    <subcellularLocation>
        <location evidence="1">Cytoplasm</location>
    </subcellularLocation>
</comment>
<evidence type="ECO:0000313" key="11">
    <source>
        <dbReference type="EMBL" id="TWU26671.1"/>
    </source>
</evidence>
<dbReference type="GO" id="GO:0030254">
    <property type="term" value="P:protein secretion by the type III secretion system"/>
    <property type="evidence" value="ECO:0007669"/>
    <property type="project" value="InterPro"/>
</dbReference>
<dbReference type="InterPro" id="IPR027417">
    <property type="entry name" value="P-loop_NTPase"/>
</dbReference>
<dbReference type="GO" id="GO:0030257">
    <property type="term" value="C:type III protein secretion system complex"/>
    <property type="evidence" value="ECO:0007669"/>
    <property type="project" value="InterPro"/>
</dbReference>
<protein>
    <submittedName>
        <fullName evidence="11">Putative ATP synthase YscN</fullName>
    </submittedName>
</protein>
<dbReference type="EMBL" id="SJPT01000001">
    <property type="protein sequence ID" value="TWU26671.1"/>
    <property type="molecule type" value="Genomic_DNA"/>
</dbReference>
<keyword evidence="3" id="KW-0963">Cytoplasm</keyword>
<evidence type="ECO:0000256" key="6">
    <source>
        <dbReference type="ARBA" id="ARBA00022927"/>
    </source>
</evidence>
<dbReference type="RefSeq" id="WP_146592981.1">
    <property type="nucleotide sequence ID" value="NZ_SJPT01000001.1"/>
</dbReference>
<dbReference type="AlphaFoldDB" id="A0A5C6CTC2"/>
<dbReference type="InterPro" id="IPR005714">
    <property type="entry name" value="ATPase_T3SS_FliI/YscN"/>
</dbReference>
<dbReference type="SUPFAM" id="SSF52540">
    <property type="entry name" value="P-loop containing nucleoside triphosphate hydrolases"/>
    <property type="match status" value="1"/>
</dbReference>
<dbReference type="FunFam" id="3.40.50.12240:FF:000002">
    <property type="entry name" value="Flagellum-specific ATP synthase FliI"/>
    <property type="match status" value="1"/>
</dbReference>
<organism evidence="11 12">
    <name type="scientific">Novipirellula galeiformis</name>
    <dbReference type="NCBI Taxonomy" id="2528004"/>
    <lineage>
        <taxon>Bacteria</taxon>
        <taxon>Pseudomonadati</taxon>
        <taxon>Planctomycetota</taxon>
        <taxon>Planctomycetia</taxon>
        <taxon>Pirellulales</taxon>
        <taxon>Pirellulaceae</taxon>
        <taxon>Novipirellula</taxon>
    </lineage>
</organism>
<keyword evidence="5" id="KW-0067">ATP-binding</keyword>
<gene>
    <name evidence="11" type="primary">yscN</name>
    <name evidence="11" type="ORF">Pla52o_05240</name>
</gene>
<dbReference type="InterPro" id="IPR020003">
    <property type="entry name" value="ATPase_a/bsu_AS"/>
</dbReference>
<reference evidence="11 12" key="1">
    <citation type="submission" date="2019-02" db="EMBL/GenBank/DDBJ databases">
        <title>Deep-cultivation of Planctomycetes and their phenomic and genomic characterization uncovers novel biology.</title>
        <authorList>
            <person name="Wiegand S."/>
            <person name="Jogler M."/>
            <person name="Boedeker C."/>
            <person name="Pinto D."/>
            <person name="Vollmers J."/>
            <person name="Rivas-Marin E."/>
            <person name="Kohn T."/>
            <person name="Peeters S.H."/>
            <person name="Heuer A."/>
            <person name="Rast P."/>
            <person name="Oberbeckmann S."/>
            <person name="Bunk B."/>
            <person name="Jeske O."/>
            <person name="Meyerdierks A."/>
            <person name="Storesund J.E."/>
            <person name="Kallscheuer N."/>
            <person name="Luecker S."/>
            <person name="Lage O.M."/>
            <person name="Pohl T."/>
            <person name="Merkel B.J."/>
            <person name="Hornburger P."/>
            <person name="Mueller R.-W."/>
            <person name="Bruemmer F."/>
            <person name="Labrenz M."/>
            <person name="Spormann A.M."/>
            <person name="Op Den Camp H."/>
            <person name="Overmann J."/>
            <person name="Amann R."/>
            <person name="Jetten M.S.M."/>
            <person name="Mascher T."/>
            <person name="Medema M.H."/>
            <person name="Devos D.P."/>
            <person name="Kaster A.-K."/>
            <person name="Ovreas L."/>
            <person name="Rohde M."/>
            <person name="Galperin M.Y."/>
            <person name="Jogler C."/>
        </authorList>
    </citation>
    <scope>NUCLEOTIDE SEQUENCE [LARGE SCALE GENOMIC DNA]</scope>
    <source>
        <strain evidence="11 12">Pla52o</strain>
    </source>
</reference>